<keyword evidence="2" id="KW-1185">Reference proteome</keyword>
<dbReference type="Gramene" id="mRNA:HanXRQr2_Chr08g0328731">
    <property type="protein sequence ID" value="mRNA:HanXRQr2_Chr08g0328731"/>
    <property type="gene ID" value="HanXRQr2_Chr08g0328731"/>
</dbReference>
<organism evidence="1 2">
    <name type="scientific">Helianthus annuus</name>
    <name type="common">Common sunflower</name>
    <dbReference type="NCBI Taxonomy" id="4232"/>
    <lineage>
        <taxon>Eukaryota</taxon>
        <taxon>Viridiplantae</taxon>
        <taxon>Streptophyta</taxon>
        <taxon>Embryophyta</taxon>
        <taxon>Tracheophyta</taxon>
        <taxon>Spermatophyta</taxon>
        <taxon>Magnoliopsida</taxon>
        <taxon>eudicotyledons</taxon>
        <taxon>Gunneridae</taxon>
        <taxon>Pentapetalae</taxon>
        <taxon>asterids</taxon>
        <taxon>campanulids</taxon>
        <taxon>Asterales</taxon>
        <taxon>Asteraceae</taxon>
        <taxon>Asteroideae</taxon>
        <taxon>Heliantheae alliance</taxon>
        <taxon>Heliantheae</taxon>
        <taxon>Helianthus</taxon>
    </lineage>
</organism>
<dbReference type="Proteomes" id="UP000215914">
    <property type="component" value="Unassembled WGS sequence"/>
</dbReference>
<gene>
    <name evidence="1" type="ORF">HanXRQr2_Chr08g0328731</name>
</gene>
<comment type="caution">
    <text evidence="1">The sequence shown here is derived from an EMBL/GenBank/DDBJ whole genome shotgun (WGS) entry which is preliminary data.</text>
</comment>
<evidence type="ECO:0000313" key="1">
    <source>
        <dbReference type="EMBL" id="KAF5794497.1"/>
    </source>
</evidence>
<evidence type="ECO:0000313" key="2">
    <source>
        <dbReference type="Proteomes" id="UP000215914"/>
    </source>
</evidence>
<protein>
    <submittedName>
        <fullName evidence="1">Uncharacterized protein</fullName>
    </submittedName>
</protein>
<reference evidence="1" key="1">
    <citation type="journal article" date="2017" name="Nature">
        <title>The sunflower genome provides insights into oil metabolism, flowering and Asterid evolution.</title>
        <authorList>
            <person name="Badouin H."/>
            <person name="Gouzy J."/>
            <person name="Grassa C.J."/>
            <person name="Murat F."/>
            <person name="Staton S.E."/>
            <person name="Cottret L."/>
            <person name="Lelandais-Briere C."/>
            <person name="Owens G.L."/>
            <person name="Carrere S."/>
            <person name="Mayjonade B."/>
            <person name="Legrand L."/>
            <person name="Gill N."/>
            <person name="Kane N.C."/>
            <person name="Bowers J.E."/>
            <person name="Hubner S."/>
            <person name="Bellec A."/>
            <person name="Berard A."/>
            <person name="Berges H."/>
            <person name="Blanchet N."/>
            <person name="Boniface M.C."/>
            <person name="Brunel D."/>
            <person name="Catrice O."/>
            <person name="Chaidir N."/>
            <person name="Claudel C."/>
            <person name="Donnadieu C."/>
            <person name="Faraut T."/>
            <person name="Fievet G."/>
            <person name="Helmstetter N."/>
            <person name="King M."/>
            <person name="Knapp S.J."/>
            <person name="Lai Z."/>
            <person name="Le Paslier M.C."/>
            <person name="Lippi Y."/>
            <person name="Lorenzon L."/>
            <person name="Mandel J.R."/>
            <person name="Marage G."/>
            <person name="Marchand G."/>
            <person name="Marquand E."/>
            <person name="Bret-Mestries E."/>
            <person name="Morien E."/>
            <person name="Nambeesan S."/>
            <person name="Nguyen T."/>
            <person name="Pegot-Espagnet P."/>
            <person name="Pouilly N."/>
            <person name="Raftis F."/>
            <person name="Sallet E."/>
            <person name="Schiex T."/>
            <person name="Thomas J."/>
            <person name="Vandecasteele C."/>
            <person name="Vares D."/>
            <person name="Vear F."/>
            <person name="Vautrin S."/>
            <person name="Crespi M."/>
            <person name="Mangin B."/>
            <person name="Burke J.M."/>
            <person name="Salse J."/>
            <person name="Munos S."/>
            <person name="Vincourt P."/>
            <person name="Rieseberg L.H."/>
            <person name="Langlade N.B."/>
        </authorList>
    </citation>
    <scope>NUCLEOTIDE SEQUENCE</scope>
    <source>
        <tissue evidence="1">Leaves</tissue>
    </source>
</reference>
<name>A0A9K3NBN4_HELAN</name>
<reference evidence="1" key="2">
    <citation type="submission" date="2020-06" db="EMBL/GenBank/DDBJ databases">
        <title>Helianthus annuus Genome sequencing and assembly Release 2.</title>
        <authorList>
            <person name="Gouzy J."/>
            <person name="Langlade N."/>
            <person name="Munos S."/>
        </authorList>
    </citation>
    <scope>NUCLEOTIDE SEQUENCE</scope>
    <source>
        <tissue evidence="1">Leaves</tissue>
    </source>
</reference>
<dbReference type="AlphaFoldDB" id="A0A9K3NBN4"/>
<dbReference type="EMBL" id="MNCJ02000323">
    <property type="protein sequence ID" value="KAF5794497.1"/>
    <property type="molecule type" value="Genomic_DNA"/>
</dbReference>
<sequence>MIVGPPLIGNTPPECHSGQALHFIMNETTNRENYRVPLVH</sequence>
<proteinExistence type="predicted"/>
<accession>A0A9K3NBN4</accession>